<keyword evidence="2" id="KW-1185">Reference proteome</keyword>
<sequence>MCHRAGKVQGYSPEHCGRIPEWRSQAKLCREPTMCVREGERERLGSAGADWGRGAGSCGVSPARARAPGPLRRNSAPRFAAVCRPPGGAPCTWPRSEREDRAELPPPPPAPSSVSSSSRGPLGSPPPAAPLALSQSPPPGARGAGGKRLPPRRGAGRAGRWRARSCGAGGRARELGACAATALQRRSRRPRSRGEGPAPTPAASRGSRVNELDFGFRVFGGKRFALHPLCTRARTHTHTHTHSPPPKFRLSARVGWRRGGSKGYPDNGERKSCIQKFLTSFKEKNEKLTTVTQKSSQIRSSTRG</sequence>
<dbReference type="RefSeq" id="XP_053060237.1">
    <property type="nucleotide sequence ID" value="XM_053204262.1"/>
</dbReference>
<organism evidence="2 3">
    <name type="scientific">Acinonyx jubatus</name>
    <name type="common">Cheetah</name>
    <dbReference type="NCBI Taxonomy" id="32536"/>
    <lineage>
        <taxon>Eukaryota</taxon>
        <taxon>Metazoa</taxon>
        <taxon>Chordata</taxon>
        <taxon>Craniata</taxon>
        <taxon>Vertebrata</taxon>
        <taxon>Euteleostomi</taxon>
        <taxon>Mammalia</taxon>
        <taxon>Eutheria</taxon>
        <taxon>Laurasiatheria</taxon>
        <taxon>Carnivora</taxon>
        <taxon>Feliformia</taxon>
        <taxon>Felidae</taxon>
        <taxon>Felinae</taxon>
        <taxon>Acinonyx</taxon>
    </lineage>
</organism>
<proteinExistence type="predicted"/>
<evidence type="ECO:0000313" key="2">
    <source>
        <dbReference type="Proteomes" id="UP001652583"/>
    </source>
</evidence>
<feature type="region of interest" description="Disordered" evidence="1">
    <location>
        <begin position="182"/>
        <end position="206"/>
    </location>
</feature>
<name>A0ABM3NLD6_ACIJB</name>
<feature type="compositionally biased region" description="Low complexity" evidence="1">
    <location>
        <begin position="62"/>
        <end position="73"/>
    </location>
</feature>
<feature type="compositionally biased region" description="Basic residues" evidence="1">
    <location>
        <begin position="149"/>
        <end position="163"/>
    </location>
</feature>
<dbReference type="Proteomes" id="UP001652583">
    <property type="component" value="Chromosome D4"/>
</dbReference>
<evidence type="ECO:0000256" key="1">
    <source>
        <dbReference type="SAM" id="MobiDB-lite"/>
    </source>
</evidence>
<protein>
    <submittedName>
        <fullName evidence="3">Translation initiation factor IF-2-like</fullName>
    </submittedName>
</protein>
<accession>A0ABM3NLD6</accession>
<feature type="region of interest" description="Disordered" evidence="1">
    <location>
        <begin position="44"/>
        <end position="73"/>
    </location>
</feature>
<feature type="compositionally biased region" description="Low complexity" evidence="1">
    <location>
        <begin position="112"/>
        <end position="122"/>
    </location>
</feature>
<feature type="region of interest" description="Disordered" evidence="1">
    <location>
        <begin position="87"/>
        <end position="167"/>
    </location>
</feature>
<gene>
    <name evidence="3" type="primary">LOC106976837</name>
</gene>
<dbReference type="GeneID" id="106976837"/>
<evidence type="ECO:0000313" key="3">
    <source>
        <dbReference type="RefSeq" id="XP_053060237.1"/>
    </source>
</evidence>
<reference evidence="3" key="1">
    <citation type="submission" date="2025-08" db="UniProtKB">
        <authorList>
            <consortium name="RefSeq"/>
        </authorList>
    </citation>
    <scope>IDENTIFICATION</scope>
    <source>
        <tissue evidence="3">Blood</tissue>
    </source>
</reference>